<protein>
    <recommendedName>
        <fullName evidence="3">DUF5642 domain-containing protein</fullName>
    </recommendedName>
</protein>
<feature type="region of interest" description="Disordered" evidence="1">
    <location>
        <begin position="17"/>
        <end position="46"/>
    </location>
</feature>
<dbReference type="Pfam" id="PF18702">
    <property type="entry name" value="DUF5642"/>
    <property type="match status" value="1"/>
</dbReference>
<feature type="domain" description="DUF5642" evidence="3">
    <location>
        <begin position="38"/>
        <end position="219"/>
    </location>
</feature>
<dbReference type="PROSITE" id="PS51257">
    <property type="entry name" value="PROKAR_LIPOPROTEIN"/>
    <property type="match status" value="1"/>
</dbReference>
<name>A0A850PP63_9MYCO</name>
<sequence length="220" mass="22192">MRLLGVVALALLSASCAQPPEPPAPAPSSMTPDTTTINPARIDRARNGVPDGYEVTGYTGPPTPITLWGFADAAVSEPPQCLTLATPAVDHATARGWSASGPGGIVYAVVARSLHPQAPDPALLAECAQWRLNSGRTAGTVATVPGPVVDAAQTAGMNTAATTVVEGGTQTRSGADTFVAYLGDYVCFIALVTDPGSPSPGLDAGFAADLLVETVSALRG</sequence>
<evidence type="ECO:0000313" key="4">
    <source>
        <dbReference type="EMBL" id="NVN52161.1"/>
    </source>
</evidence>
<organism evidence="4 5">
    <name type="scientific">Mycolicibacterium hippocampi</name>
    <dbReference type="NCBI Taxonomy" id="659824"/>
    <lineage>
        <taxon>Bacteria</taxon>
        <taxon>Bacillati</taxon>
        <taxon>Actinomycetota</taxon>
        <taxon>Actinomycetes</taxon>
        <taxon>Mycobacteriales</taxon>
        <taxon>Mycobacteriaceae</taxon>
        <taxon>Mycolicibacterium</taxon>
    </lineage>
</organism>
<evidence type="ECO:0000256" key="1">
    <source>
        <dbReference type="SAM" id="MobiDB-lite"/>
    </source>
</evidence>
<accession>A0A850PP63</accession>
<dbReference type="EMBL" id="JABFYL010000041">
    <property type="protein sequence ID" value="NVN52161.1"/>
    <property type="molecule type" value="Genomic_DNA"/>
</dbReference>
<gene>
    <name evidence="4" type="ORF">HLY00_828</name>
</gene>
<reference evidence="4 5" key="1">
    <citation type="submission" date="2020-05" db="EMBL/GenBank/DDBJ databases">
        <title>Draft genome sequence of Mycobacterium hippocampi DL, isolated from European seabass, Dicentrarchus labrax, reared in fish farms.</title>
        <authorList>
            <person name="Stathopoulou P."/>
            <person name="Asimakis E."/>
            <person name="Tzokas K."/>
            <person name="Batargias C."/>
            <person name="Tsiamis G."/>
        </authorList>
    </citation>
    <scope>NUCLEOTIDE SEQUENCE [LARGE SCALE GENOMIC DNA]</scope>
    <source>
        <strain evidence="4 5">DL</strain>
    </source>
</reference>
<dbReference type="InterPro" id="IPR041313">
    <property type="entry name" value="DUF5642"/>
</dbReference>
<feature type="compositionally biased region" description="Low complexity" evidence="1">
    <location>
        <begin position="27"/>
        <end position="36"/>
    </location>
</feature>
<feature type="signal peptide" evidence="2">
    <location>
        <begin position="1"/>
        <end position="19"/>
    </location>
</feature>
<evidence type="ECO:0000259" key="3">
    <source>
        <dbReference type="Pfam" id="PF18702"/>
    </source>
</evidence>
<keyword evidence="2" id="KW-0732">Signal</keyword>
<dbReference type="Proteomes" id="UP000570517">
    <property type="component" value="Unassembled WGS sequence"/>
</dbReference>
<dbReference type="RefSeq" id="WP_178360443.1">
    <property type="nucleotide sequence ID" value="NZ_JABFYL010000041.1"/>
</dbReference>
<keyword evidence="5" id="KW-1185">Reference proteome</keyword>
<evidence type="ECO:0000313" key="5">
    <source>
        <dbReference type="Proteomes" id="UP000570517"/>
    </source>
</evidence>
<proteinExistence type="predicted"/>
<comment type="caution">
    <text evidence="4">The sequence shown here is derived from an EMBL/GenBank/DDBJ whole genome shotgun (WGS) entry which is preliminary data.</text>
</comment>
<feature type="chain" id="PRO_5038627779" description="DUF5642 domain-containing protein" evidence="2">
    <location>
        <begin position="20"/>
        <end position="220"/>
    </location>
</feature>
<dbReference type="AlphaFoldDB" id="A0A850PP63"/>
<evidence type="ECO:0000256" key="2">
    <source>
        <dbReference type="SAM" id="SignalP"/>
    </source>
</evidence>